<dbReference type="Pfam" id="PF12509">
    <property type="entry name" value="DUF3715"/>
    <property type="match status" value="1"/>
</dbReference>
<keyword evidence="5" id="KW-1185">Reference proteome</keyword>
<feature type="domain" description="TASOR pseudo-PARP" evidence="2">
    <location>
        <begin position="89"/>
        <end position="234"/>
    </location>
</feature>
<name>A0ABD0W351_UMBPY</name>
<feature type="compositionally biased region" description="Basic and acidic residues" evidence="1">
    <location>
        <begin position="1214"/>
        <end position="1240"/>
    </location>
</feature>
<feature type="compositionally biased region" description="Basic and acidic residues" evidence="1">
    <location>
        <begin position="696"/>
        <end position="706"/>
    </location>
</feature>
<dbReference type="Gene3D" id="3.90.228.10">
    <property type="match status" value="1"/>
</dbReference>
<sequence length="2258" mass="255142">MALPFQTSSQAIDPALKDFIIPRKKRRDGKAGHLSPCPGDSRDFSLIQFILNESRLDMTKEISLPWHWDSVNLIHNEELLQEFSEKRSEMRLSDRHIREVEERFCFLVTSNQKAMHIYQHGLKVENTDEHSLGNPSYGVYLHKHVDVALKNISGTTAGKVLIIFKVLFGKVKKVPPCFRRNISHDPTVNFDCYMSKDPAVPWDSLHQQVLISSVFLFDYNKNQELKLRPRQCLPYAMVSLIPVIKNSMTSIPVPSMKMSPTTKDSVAFLEGCTVAQRVGRGQNATVTFKHFGSSEGVSMARFHRGDPPNIRNTSSSSDQSYRKGGDPVLSPHRTRDQLQPLPPHLVSRMPQQSVAPFDFSTSFHGSIVDSELVPEPMLLPIPAHTAPMDHNNLCYGNQAQSSRHISNTLSTEQDSSRQQSSYVTGALEPISCTGHASRAIKDPRLSARETNNTQRSISNESDSGPQNIFKFTETQEHNNHNLTKQDQTVRETGIENDQMSCQTRTPTGSSTLENSLFPSTVTLSADNHPSSGMLGVKFQKCSPYFHLTKEESSEKIWSLKHLSLHENISLLDRTNIYETFCQKSICLNQNPTQNVKVTTAADGQLCTSSKNISLSSRDTREMCNIQKTNLDTQLVVRQHYLPQNSMNCDKYSEMDASTSNRHPSIIDGAVEESVERNTDHSKGEDMNICSAEPIRETQEDGQKITEEEQEETGMKNDPQIPFHPERSTAESELVTKVRPNPYCLREHNSPDAFNANLDASRQSTGTGTKLNSVTEETSQGSGTVISEENRQIRTKCKTILATEEKTQSSNEKPSDPMGSIIFESHINLMATSEEVLDTETSEKAEQSCPEVLLSQDHESLLQEDGDWNGTAANPEKYLKTTSTCDIFDAAEIDGSQANDTLYSFLFKRLQLSELSSPPNQNGTCSISGKHYLKPKCKDSTTYVNASLDRRKHSNICITINADREYTVVTELQSLSKRFSASEFLEGTRGSPTAWDNKKLTNHRVTTENTAIGCVYTQTTHHTFNQAHARNAKLIKMMAEKNKGKENASLTKMRDHRNSIAKKRHIIEKHIADIPYIKRFNYSSQTSRGPVQRPVLQSDKGYLKVPHKYRNLKQKNISPKLVRRSAKDRTLANKYKSNPTKAIAHNISVSNYSKSSNRFPIQFRKSIMKMTKLGRRSNHGGYKRINRQSIMPNDPEKSIQSSPTSENNEVLRSNTFDKKQTKRPSRDNKQAMGDGSEKINKENQVADNDTETSSSIEMGNEENATSISVSTTSSFTEEAAHLSNTDNQKIERNCTFHQKNLLTIKCTNIVDLNERNDGETICKKQEAYLQQEIEFQAKTNPVQEVEQANTVMAPAKEIISVSENTEFPLDDAIEILCGSVINSNKPKPQEEIGLVLPQTYGQIGTEKADTLDIAHYCTPQEQEGQIDTSYREVKLITRLRDYLTNFESVVQKSDPTTPDILCETETNSPAICETFQKTDKNDQPVQLVVLDRVELSHLRPNALPIRKKLHTPFINTKNHLFHYKEQEQMNKTTGYNKNDYNPCISPDSTSMLEIPEKTIVTHLSKSTTEAEISTSVPDDHWITNADNSASTGLQREPKGTVDVNSIIMLKALAKLEPDNSKFGKRNANITRKQTSHVVKMNTKSFHRNFTLADISNTLKLVDKAASLVELSPIRTKCKVMLQYFILNFERKQNVEVNTTIISRDQILDRYLECPPLPMDLKYEALNSFLDLQIMMEAWQFIDNKMRYLSGQSTFRSLLWYDPTLYGELFKGKVGFQQQSSLYSSFQQSLVNEGPIALQRYHLAVSTLNQQLQRAPQMSYYMYLKSKRERLEIEAALRNPNDTESFFLSVPLSCMVNFGNTVESLQKVQKLVTNFTKTPADKLEAGFDVGKAEHLAMVFRFLQEKICYLKACNNTMVSKTSWFGMEHILYDASKILVWREAKQTVPHDQLAKYKKANPDIIYEMTESGVSLLHAKISRKTQQILSSGTTSPRSMLANRVYRDRGLGRGRLRMDATRFAKNQCKEHESMPVIDLTKSPHRDNHTSTHTTHFQTQTHQEKLANNQRVNWVERLSDTQVIKRNIPLSLPQPVPKYPEIRACLTSNKRVTAPGSQIQLPTPMRGVAGNSDRHQRIVNWNLPNHQDFCNMTGSYLQPVPPLWVGVMEHAPTREPALSQQTHPPSWSGLFSPPLQHSSSVAGDMTAQQTLRPQPSLASDNRGPAVYETPSMNYPFFLLNGQTYSTANPDFPTATFDNKEALPLYPM</sequence>
<protein>
    <recommendedName>
        <fullName evidence="6">Testis-expressed protein 15</fullName>
    </recommendedName>
</protein>
<dbReference type="PANTHER" id="PTHR22380">
    <property type="entry name" value="TESTIS-EXPRESSED PROTEIN 15"/>
    <property type="match status" value="1"/>
</dbReference>
<feature type="region of interest" description="Disordered" evidence="1">
    <location>
        <begin position="2031"/>
        <end position="2056"/>
    </location>
</feature>
<dbReference type="EMBL" id="JAGEUA010000009">
    <property type="protein sequence ID" value="KAL0964990.1"/>
    <property type="molecule type" value="Genomic_DNA"/>
</dbReference>
<evidence type="ECO:0000256" key="1">
    <source>
        <dbReference type="SAM" id="MobiDB-lite"/>
    </source>
</evidence>
<organism evidence="4 5">
    <name type="scientific">Umbra pygmaea</name>
    <name type="common">Eastern mudminnow</name>
    <dbReference type="NCBI Taxonomy" id="75934"/>
    <lineage>
        <taxon>Eukaryota</taxon>
        <taxon>Metazoa</taxon>
        <taxon>Chordata</taxon>
        <taxon>Craniata</taxon>
        <taxon>Vertebrata</taxon>
        <taxon>Euteleostomi</taxon>
        <taxon>Actinopterygii</taxon>
        <taxon>Neopterygii</taxon>
        <taxon>Teleostei</taxon>
        <taxon>Protacanthopterygii</taxon>
        <taxon>Esociformes</taxon>
        <taxon>Umbridae</taxon>
        <taxon>Umbra</taxon>
    </lineage>
</organism>
<evidence type="ECO:0000313" key="4">
    <source>
        <dbReference type="EMBL" id="KAL0964990.1"/>
    </source>
</evidence>
<feature type="compositionally biased region" description="Polar residues" evidence="1">
    <location>
        <begin position="448"/>
        <end position="466"/>
    </location>
</feature>
<gene>
    <name evidence="4" type="ORF">UPYG_G00275360</name>
</gene>
<dbReference type="PANTHER" id="PTHR22380:SF1">
    <property type="entry name" value="TESTIS-EXPRESSED PROTEIN 15"/>
    <property type="match status" value="1"/>
</dbReference>
<reference evidence="4 5" key="1">
    <citation type="submission" date="2024-06" db="EMBL/GenBank/DDBJ databases">
        <authorList>
            <person name="Pan Q."/>
            <person name="Wen M."/>
            <person name="Jouanno E."/>
            <person name="Zahm M."/>
            <person name="Klopp C."/>
            <person name="Cabau C."/>
            <person name="Louis A."/>
            <person name="Berthelot C."/>
            <person name="Parey E."/>
            <person name="Roest Crollius H."/>
            <person name="Montfort J."/>
            <person name="Robinson-Rechavi M."/>
            <person name="Bouchez O."/>
            <person name="Lampietro C."/>
            <person name="Lopez Roques C."/>
            <person name="Donnadieu C."/>
            <person name="Postlethwait J."/>
            <person name="Bobe J."/>
            <person name="Verreycken H."/>
            <person name="Guiguen Y."/>
        </authorList>
    </citation>
    <scope>NUCLEOTIDE SEQUENCE [LARGE SCALE GENOMIC DNA]</scope>
    <source>
        <strain evidence="4">Up_M1</strain>
        <tissue evidence="4">Testis</tissue>
    </source>
</reference>
<feature type="region of interest" description="Disordered" evidence="1">
    <location>
        <begin position="696"/>
        <end position="732"/>
    </location>
</feature>
<feature type="domain" description="Testis expressed sequence 15" evidence="3">
    <location>
        <begin position="1627"/>
        <end position="1800"/>
    </location>
</feature>
<dbReference type="InterPro" id="IPR026616">
    <property type="entry name" value="TEX15"/>
</dbReference>
<feature type="compositionally biased region" description="Polar residues" evidence="1">
    <location>
        <begin position="310"/>
        <end position="319"/>
    </location>
</feature>
<feature type="compositionally biased region" description="Polar residues" evidence="1">
    <location>
        <begin position="757"/>
        <end position="785"/>
    </location>
</feature>
<feature type="compositionally biased region" description="Polar residues" evidence="1">
    <location>
        <begin position="1241"/>
        <end position="1256"/>
    </location>
</feature>
<comment type="caution">
    <text evidence="4">The sequence shown here is derived from an EMBL/GenBank/DDBJ whole genome shotgun (WGS) entry which is preliminary data.</text>
</comment>
<proteinExistence type="predicted"/>
<feature type="region of interest" description="Disordered" evidence="1">
    <location>
        <begin position="753"/>
        <end position="785"/>
    </location>
</feature>
<feature type="compositionally biased region" description="Polar residues" evidence="1">
    <location>
        <begin position="404"/>
        <end position="423"/>
    </location>
</feature>
<feature type="region of interest" description="Disordered" evidence="1">
    <location>
        <begin position="1171"/>
        <end position="1271"/>
    </location>
</feature>
<feature type="compositionally biased region" description="Basic and acidic residues" evidence="1">
    <location>
        <begin position="723"/>
        <end position="732"/>
    </location>
</feature>
<feature type="compositionally biased region" description="Basic residues" evidence="1">
    <location>
        <begin position="1171"/>
        <end position="1185"/>
    </location>
</feature>
<feature type="compositionally biased region" description="Polar residues" evidence="1">
    <location>
        <begin position="2189"/>
        <end position="2210"/>
    </location>
</feature>
<feature type="region of interest" description="Disordered" evidence="1">
    <location>
        <begin position="404"/>
        <end position="467"/>
    </location>
</feature>
<dbReference type="Pfam" id="PF15326">
    <property type="entry name" value="TEX15"/>
    <property type="match status" value="1"/>
</dbReference>
<dbReference type="InterPro" id="IPR032765">
    <property type="entry name" value="TEX15_dom"/>
</dbReference>
<evidence type="ECO:0000259" key="3">
    <source>
        <dbReference type="Pfam" id="PF15326"/>
    </source>
</evidence>
<evidence type="ECO:0008006" key="6">
    <source>
        <dbReference type="Google" id="ProtNLM"/>
    </source>
</evidence>
<dbReference type="SUPFAM" id="SSF56399">
    <property type="entry name" value="ADP-ribosylation"/>
    <property type="match status" value="1"/>
</dbReference>
<feature type="region of interest" description="Disordered" evidence="1">
    <location>
        <begin position="299"/>
        <end position="344"/>
    </location>
</feature>
<evidence type="ECO:0000259" key="2">
    <source>
        <dbReference type="Pfam" id="PF12509"/>
    </source>
</evidence>
<feature type="compositionally biased region" description="Low complexity" evidence="1">
    <location>
        <begin position="2042"/>
        <end position="2052"/>
    </location>
</feature>
<accession>A0ABD0W351</accession>
<feature type="region of interest" description="Disordered" evidence="1">
    <location>
        <begin position="2189"/>
        <end position="2215"/>
    </location>
</feature>
<dbReference type="Proteomes" id="UP001557470">
    <property type="component" value="Unassembled WGS sequence"/>
</dbReference>
<evidence type="ECO:0000313" key="5">
    <source>
        <dbReference type="Proteomes" id="UP001557470"/>
    </source>
</evidence>
<feature type="compositionally biased region" description="Polar residues" evidence="1">
    <location>
        <begin position="1197"/>
        <end position="1213"/>
    </location>
</feature>
<dbReference type="InterPro" id="IPR022188">
    <property type="entry name" value="TASOR_DUF3715"/>
</dbReference>